<sequence length="53" mass="6388">MCFFFPFTPSRYKLTYNSKNFFCPGLTLSRGIVRLIVIDFMLDNFMVPAFFFW</sequence>
<reference evidence="1" key="1">
    <citation type="submission" date="2014-09" db="EMBL/GenBank/DDBJ databases">
        <authorList>
            <person name="Magalhaes I.L.F."/>
            <person name="Oliveira U."/>
            <person name="Santos F.R."/>
            <person name="Vidigal T.H.D.A."/>
            <person name="Brescovit A.D."/>
            <person name="Santos A.J."/>
        </authorList>
    </citation>
    <scope>NUCLEOTIDE SEQUENCE</scope>
    <source>
        <tissue evidence="1">Shoot tissue taken approximately 20 cm above the soil surface</tissue>
    </source>
</reference>
<evidence type="ECO:0000313" key="1">
    <source>
        <dbReference type="EMBL" id="JAD34042.1"/>
    </source>
</evidence>
<protein>
    <submittedName>
        <fullName evidence="1">Uncharacterized protein</fullName>
    </submittedName>
</protein>
<organism evidence="1">
    <name type="scientific">Arundo donax</name>
    <name type="common">Giant reed</name>
    <name type="synonym">Donax arundinaceus</name>
    <dbReference type="NCBI Taxonomy" id="35708"/>
    <lineage>
        <taxon>Eukaryota</taxon>
        <taxon>Viridiplantae</taxon>
        <taxon>Streptophyta</taxon>
        <taxon>Embryophyta</taxon>
        <taxon>Tracheophyta</taxon>
        <taxon>Spermatophyta</taxon>
        <taxon>Magnoliopsida</taxon>
        <taxon>Liliopsida</taxon>
        <taxon>Poales</taxon>
        <taxon>Poaceae</taxon>
        <taxon>PACMAD clade</taxon>
        <taxon>Arundinoideae</taxon>
        <taxon>Arundineae</taxon>
        <taxon>Arundo</taxon>
    </lineage>
</organism>
<dbReference type="EMBL" id="GBRH01263853">
    <property type="protein sequence ID" value="JAD34042.1"/>
    <property type="molecule type" value="Transcribed_RNA"/>
</dbReference>
<proteinExistence type="predicted"/>
<accession>A0A0A8ZGR2</accession>
<name>A0A0A8ZGR2_ARUDO</name>
<reference evidence="1" key="2">
    <citation type="journal article" date="2015" name="Data Brief">
        <title>Shoot transcriptome of the giant reed, Arundo donax.</title>
        <authorList>
            <person name="Barrero R.A."/>
            <person name="Guerrero F.D."/>
            <person name="Moolhuijzen P."/>
            <person name="Goolsby J.A."/>
            <person name="Tidwell J."/>
            <person name="Bellgard S.E."/>
            <person name="Bellgard M.I."/>
        </authorList>
    </citation>
    <scope>NUCLEOTIDE SEQUENCE</scope>
    <source>
        <tissue evidence="1">Shoot tissue taken approximately 20 cm above the soil surface</tissue>
    </source>
</reference>
<dbReference type="AlphaFoldDB" id="A0A0A8ZGR2"/>